<evidence type="ECO:0000256" key="1">
    <source>
        <dbReference type="ARBA" id="ARBA00022729"/>
    </source>
</evidence>
<evidence type="ECO:0000313" key="4">
    <source>
        <dbReference type="EMBL" id="KAF8466043.1"/>
    </source>
</evidence>
<protein>
    <recommendedName>
        <fullName evidence="3">Yeast cell wall synthesis Kre9/Knh1-like N-terminal domain-containing protein</fullName>
    </recommendedName>
</protein>
<dbReference type="EMBL" id="WHVB01000043">
    <property type="protein sequence ID" value="KAF8466043.1"/>
    <property type="molecule type" value="Genomic_DNA"/>
</dbReference>
<organism evidence="4 5">
    <name type="scientific">Russula ochroleuca</name>
    <dbReference type="NCBI Taxonomy" id="152965"/>
    <lineage>
        <taxon>Eukaryota</taxon>
        <taxon>Fungi</taxon>
        <taxon>Dikarya</taxon>
        <taxon>Basidiomycota</taxon>
        <taxon>Agaricomycotina</taxon>
        <taxon>Agaricomycetes</taxon>
        <taxon>Russulales</taxon>
        <taxon>Russulaceae</taxon>
        <taxon>Russula</taxon>
    </lineage>
</organism>
<dbReference type="AlphaFoldDB" id="A0A9P5JWR4"/>
<name>A0A9P5JWR4_9AGAM</name>
<dbReference type="PANTHER" id="PTHR35185">
    <property type="entry name" value="SERINE/THREONINE-RICH PROTEIN ADG2-RELATED"/>
    <property type="match status" value="1"/>
</dbReference>
<accession>A0A9P5JWR4</accession>
<feature type="compositionally biased region" description="Low complexity" evidence="2">
    <location>
        <begin position="116"/>
        <end position="154"/>
    </location>
</feature>
<dbReference type="Pfam" id="PF10342">
    <property type="entry name" value="Kre9_KNH"/>
    <property type="match status" value="1"/>
</dbReference>
<sequence>MPALCEASASPNILLTAAITITGPSASSYWVQNTSNLISWTYTTGGPASVDIVVNNSNNQTLNGNFSIARSVPVSQESFTVTDVTLRVGTGYKVLFVDTNTDSQVIAQSSDFEVKAPGTSPAPTATPSTSLQGSGTPSTGSSTASGSSASSTSTKKNNAATGLAVDARGLFYACGTLAFGSFFL</sequence>
<dbReference type="Proteomes" id="UP000759537">
    <property type="component" value="Unassembled WGS sequence"/>
</dbReference>
<dbReference type="InterPro" id="IPR018466">
    <property type="entry name" value="Kre9/Knh1-like_N"/>
</dbReference>
<feature type="region of interest" description="Disordered" evidence="2">
    <location>
        <begin position="112"/>
        <end position="157"/>
    </location>
</feature>
<feature type="domain" description="Yeast cell wall synthesis Kre9/Knh1-like N-terminal" evidence="3">
    <location>
        <begin position="24"/>
        <end position="114"/>
    </location>
</feature>
<dbReference type="PANTHER" id="PTHR35185:SF1">
    <property type="entry name" value="UPF0619 GPI-ANCHORED MEMBRANE PROTEIN C1322.10"/>
    <property type="match status" value="1"/>
</dbReference>
<gene>
    <name evidence="4" type="ORF">DFH94DRAFT_639426</name>
</gene>
<comment type="caution">
    <text evidence="4">The sequence shown here is derived from an EMBL/GenBank/DDBJ whole genome shotgun (WGS) entry which is preliminary data.</text>
</comment>
<reference evidence="4" key="1">
    <citation type="submission" date="2019-10" db="EMBL/GenBank/DDBJ databases">
        <authorList>
            <consortium name="DOE Joint Genome Institute"/>
            <person name="Kuo A."/>
            <person name="Miyauchi S."/>
            <person name="Kiss E."/>
            <person name="Drula E."/>
            <person name="Kohler A."/>
            <person name="Sanchez-Garcia M."/>
            <person name="Andreopoulos B."/>
            <person name="Barry K.W."/>
            <person name="Bonito G."/>
            <person name="Buee M."/>
            <person name="Carver A."/>
            <person name="Chen C."/>
            <person name="Cichocki N."/>
            <person name="Clum A."/>
            <person name="Culley D."/>
            <person name="Crous P.W."/>
            <person name="Fauchery L."/>
            <person name="Girlanda M."/>
            <person name="Hayes R."/>
            <person name="Keri Z."/>
            <person name="LaButti K."/>
            <person name="Lipzen A."/>
            <person name="Lombard V."/>
            <person name="Magnuson J."/>
            <person name="Maillard F."/>
            <person name="Morin E."/>
            <person name="Murat C."/>
            <person name="Nolan M."/>
            <person name="Ohm R."/>
            <person name="Pangilinan J."/>
            <person name="Pereira M."/>
            <person name="Perotto S."/>
            <person name="Peter M."/>
            <person name="Riley R."/>
            <person name="Sitrit Y."/>
            <person name="Stielow B."/>
            <person name="Szollosi G."/>
            <person name="Zifcakova L."/>
            <person name="Stursova M."/>
            <person name="Spatafora J.W."/>
            <person name="Tedersoo L."/>
            <person name="Vaario L.-M."/>
            <person name="Yamada A."/>
            <person name="Yan M."/>
            <person name="Wang P."/>
            <person name="Xu J."/>
            <person name="Bruns T."/>
            <person name="Baldrian P."/>
            <person name="Vilgalys R."/>
            <person name="Henrissat B."/>
            <person name="Grigoriev I.V."/>
            <person name="Hibbett D."/>
            <person name="Nagy L.G."/>
            <person name="Martin F.M."/>
        </authorList>
    </citation>
    <scope>NUCLEOTIDE SEQUENCE</scope>
    <source>
        <strain evidence="4">Prilba</strain>
    </source>
</reference>
<reference evidence="4" key="2">
    <citation type="journal article" date="2020" name="Nat. Commun.">
        <title>Large-scale genome sequencing of mycorrhizal fungi provides insights into the early evolution of symbiotic traits.</title>
        <authorList>
            <person name="Miyauchi S."/>
            <person name="Kiss E."/>
            <person name="Kuo A."/>
            <person name="Drula E."/>
            <person name="Kohler A."/>
            <person name="Sanchez-Garcia M."/>
            <person name="Morin E."/>
            <person name="Andreopoulos B."/>
            <person name="Barry K.W."/>
            <person name="Bonito G."/>
            <person name="Buee M."/>
            <person name="Carver A."/>
            <person name="Chen C."/>
            <person name="Cichocki N."/>
            <person name="Clum A."/>
            <person name="Culley D."/>
            <person name="Crous P.W."/>
            <person name="Fauchery L."/>
            <person name="Girlanda M."/>
            <person name="Hayes R.D."/>
            <person name="Keri Z."/>
            <person name="LaButti K."/>
            <person name="Lipzen A."/>
            <person name="Lombard V."/>
            <person name="Magnuson J."/>
            <person name="Maillard F."/>
            <person name="Murat C."/>
            <person name="Nolan M."/>
            <person name="Ohm R.A."/>
            <person name="Pangilinan J."/>
            <person name="Pereira M.F."/>
            <person name="Perotto S."/>
            <person name="Peter M."/>
            <person name="Pfister S."/>
            <person name="Riley R."/>
            <person name="Sitrit Y."/>
            <person name="Stielow J.B."/>
            <person name="Szollosi G."/>
            <person name="Zifcakova L."/>
            <person name="Stursova M."/>
            <person name="Spatafora J.W."/>
            <person name="Tedersoo L."/>
            <person name="Vaario L.M."/>
            <person name="Yamada A."/>
            <person name="Yan M."/>
            <person name="Wang P."/>
            <person name="Xu J."/>
            <person name="Bruns T."/>
            <person name="Baldrian P."/>
            <person name="Vilgalys R."/>
            <person name="Dunand C."/>
            <person name="Henrissat B."/>
            <person name="Grigoriev I.V."/>
            <person name="Hibbett D."/>
            <person name="Nagy L.G."/>
            <person name="Martin F.M."/>
        </authorList>
    </citation>
    <scope>NUCLEOTIDE SEQUENCE</scope>
    <source>
        <strain evidence="4">Prilba</strain>
    </source>
</reference>
<proteinExistence type="predicted"/>
<dbReference type="OrthoDB" id="5420143at2759"/>
<evidence type="ECO:0000313" key="5">
    <source>
        <dbReference type="Proteomes" id="UP000759537"/>
    </source>
</evidence>
<dbReference type="InterPro" id="IPR052479">
    <property type="entry name" value="GPI-anchor_Adhesion_Reg"/>
</dbReference>
<keyword evidence="5" id="KW-1185">Reference proteome</keyword>
<evidence type="ECO:0000259" key="3">
    <source>
        <dbReference type="Pfam" id="PF10342"/>
    </source>
</evidence>
<evidence type="ECO:0000256" key="2">
    <source>
        <dbReference type="SAM" id="MobiDB-lite"/>
    </source>
</evidence>
<keyword evidence="1" id="KW-0732">Signal</keyword>